<evidence type="ECO:0000313" key="2">
    <source>
        <dbReference type="EMBL" id="SDN53712.1"/>
    </source>
</evidence>
<dbReference type="GO" id="GO:0016491">
    <property type="term" value="F:oxidoreductase activity"/>
    <property type="evidence" value="ECO:0007669"/>
    <property type="project" value="InterPro"/>
</dbReference>
<dbReference type="STRING" id="211114.SAMN04489726_7063"/>
<organism evidence="2 3">
    <name type="scientific">Allokutzneria albata</name>
    <name type="common">Kibdelosporangium albatum</name>
    <dbReference type="NCBI Taxonomy" id="211114"/>
    <lineage>
        <taxon>Bacteria</taxon>
        <taxon>Bacillati</taxon>
        <taxon>Actinomycetota</taxon>
        <taxon>Actinomycetes</taxon>
        <taxon>Pseudonocardiales</taxon>
        <taxon>Pseudonocardiaceae</taxon>
        <taxon>Allokutzneria</taxon>
    </lineage>
</organism>
<dbReference type="SUPFAM" id="SSF51735">
    <property type="entry name" value="NAD(P)-binding Rossmann-fold domains"/>
    <property type="match status" value="1"/>
</dbReference>
<dbReference type="Pfam" id="PF08240">
    <property type="entry name" value="ADH_N"/>
    <property type="match status" value="1"/>
</dbReference>
<protein>
    <submittedName>
        <fullName evidence="2">NADPH:quinone reductase</fullName>
    </submittedName>
</protein>
<dbReference type="RefSeq" id="WP_030426414.1">
    <property type="nucleotide sequence ID" value="NZ_JOEF01000001.1"/>
</dbReference>
<dbReference type="Proteomes" id="UP000183376">
    <property type="component" value="Chromosome I"/>
</dbReference>
<dbReference type="SUPFAM" id="SSF50129">
    <property type="entry name" value="GroES-like"/>
    <property type="match status" value="1"/>
</dbReference>
<dbReference type="SMART" id="SM00829">
    <property type="entry name" value="PKS_ER"/>
    <property type="match status" value="1"/>
</dbReference>
<dbReference type="OrthoDB" id="9787435at2"/>
<dbReference type="InterPro" id="IPR020843">
    <property type="entry name" value="ER"/>
</dbReference>
<dbReference type="InterPro" id="IPR052711">
    <property type="entry name" value="Zinc_ADH-like"/>
</dbReference>
<evidence type="ECO:0000313" key="3">
    <source>
        <dbReference type="Proteomes" id="UP000183376"/>
    </source>
</evidence>
<dbReference type="EMBL" id="LT629701">
    <property type="protein sequence ID" value="SDN53712.1"/>
    <property type="molecule type" value="Genomic_DNA"/>
</dbReference>
<dbReference type="Gene3D" id="3.90.180.10">
    <property type="entry name" value="Medium-chain alcohol dehydrogenases, catalytic domain"/>
    <property type="match status" value="1"/>
</dbReference>
<accession>A0A1H0C7B1</accession>
<dbReference type="Gene3D" id="3.40.50.720">
    <property type="entry name" value="NAD(P)-binding Rossmann-like Domain"/>
    <property type="match status" value="1"/>
</dbReference>
<feature type="domain" description="Enoyl reductase (ER)" evidence="1">
    <location>
        <begin position="13"/>
        <end position="319"/>
    </location>
</feature>
<evidence type="ECO:0000259" key="1">
    <source>
        <dbReference type="SMART" id="SM00829"/>
    </source>
</evidence>
<dbReference type="InterPro" id="IPR036291">
    <property type="entry name" value="NAD(P)-bd_dom_sf"/>
</dbReference>
<name>A0A1H0C7B1_ALLAB</name>
<dbReference type="AlphaFoldDB" id="A0A1H0C7B1"/>
<dbReference type="InterPro" id="IPR013149">
    <property type="entry name" value="ADH-like_C"/>
</dbReference>
<proteinExistence type="predicted"/>
<dbReference type="eggNOG" id="COG0604">
    <property type="taxonomic scope" value="Bacteria"/>
</dbReference>
<gene>
    <name evidence="2" type="ORF">SAMN04489726_7063</name>
</gene>
<keyword evidence="3" id="KW-1185">Reference proteome</keyword>
<dbReference type="PANTHER" id="PTHR45033:SF3">
    <property type="entry name" value="DEHYDROGENASE, PUTATIVE (AFU_ORTHOLOGUE AFUA_2G13270)-RELATED"/>
    <property type="match status" value="1"/>
</dbReference>
<sequence length="321" mass="33930">MFAVYADAPHPDDPLAGLVVGERPEPQVPDGWVPVTVRAASLNMHDLWTLRGVGIKAERFPMILGCDGAGVLADGTEVVLHSVITSPGWTGEETLDPKRTLLTELHQGTFAETVVVPAANVLPKPASMSFADAACLSTAWLTAYRMLFVKSELRPGQTMLVQGASGGVATALVQLGRAAGLRVWATGRSEAKRALAEQLGAHATFESGARLPERVDGVFETVGEATWNHSMRSLKPGGVIVCSGSTTGGNPPADLQRLFFLQLRVVGSTMGTRAELADLISFMDVAGLKPSIGAELPMERAEEGFRAMLGGETAGKIVFTR</sequence>
<dbReference type="PANTHER" id="PTHR45033">
    <property type="match status" value="1"/>
</dbReference>
<dbReference type="Pfam" id="PF00107">
    <property type="entry name" value="ADH_zinc_N"/>
    <property type="match status" value="1"/>
</dbReference>
<dbReference type="InterPro" id="IPR013154">
    <property type="entry name" value="ADH-like_N"/>
</dbReference>
<dbReference type="InterPro" id="IPR011032">
    <property type="entry name" value="GroES-like_sf"/>
</dbReference>
<reference evidence="2 3" key="1">
    <citation type="submission" date="2016-10" db="EMBL/GenBank/DDBJ databases">
        <authorList>
            <person name="de Groot N.N."/>
        </authorList>
    </citation>
    <scope>NUCLEOTIDE SEQUENCE [LARGE SCALE GENOMIC DNA]</scope>
    <source>
        <strain evidence="2 3">DSM 44149</strain>
    </source>
</reference>